<dbReference type="AlphaFoldDB" id="A0A1Y1U7H9"/>
<proteinExistence type="predicted"/>
<accession>A0A1Y1U7H9</accession>
<dbReference type="RefSeq" id="XP_021868279.1">
    <property type="nucleotide sequence ID" value="XM_022014000.1"/>
</dbReference>
<feature type="region of interest" description="Disordered" evidence="1">
    <location>
        <begin position="226"/>
        <end position="306"/>
    </location>
</feature>
<dbReference type="InterPro" id="IPR011992">
    <property type="entry name" value="EF-hand-dom_pair"/>
</dbReference>
<feature type="region of interest" description="Disordered" evidence="1">
    <location>
        <begin position="117"/>
        <end position="139"/>
    </location>
</feature>
<dbReference type="OrthoDB" id="2530165at2759"/>
<feature type="compositionally biased region" description="Acidic residues" evidence="1">
    <location>
        <begin position="126"/>
        <end position="139"/>
    </location>
</feature>
<dbReference type="SUPFAM" id="SSF47473">
    <property type="entry name" value="EF-hand"/>
    <property type="match status" value="1"/>
</dbReference>
<sequence length="390" mass="41855">MPRPRRAAAPTSFIEPDIDISGEPFEAEQGADADFLALSSRQRTLIDRAFERGLKAAGKKQRREALKSRKRKRRETVVVDLTGDSGNELAGGSIEDDAGIGEGGFVDAGDDIGGGFVSQDGGGFVNEDDGGFVVDDDEDDDMKGGFVQELSRAEPVGPIDRLPLYILPGILTSLGLPADEDVLEVFRSSASGWEEANARERKNADDKQEGGGVELKDFRAVCAALMGNEGDGQNDEDLQGDDEEADQAFEIESSSSLSTLSDSDDEYGQPSVSSKGKGKGKGKASAGPGASLRRGKQKANMDLEEDQPIKLTSGQKEMVKSLWEMVKPNASGRGANILGRDEVKDLARGLSEMWSDEEITEMVSLFSTQHEGRGLSYDDFGKVMYRAGLV</sequence>
<evidence type="ECO:0000313" key="2">
    <source>
        <dbReference type="EMBL" id="ORX33991.1"/>
    </source>
</evidence>
<feature type="compositionally biased region" description="Basic and acidic residues" evidence="1">
    <location>
        <begin position="196"/>
        <end position="213"/>
    </location>
</feature>
<dbReference type="GeneID" id="33555808"/>
<feature type="compositionally biased region" description="Acidic residues" evidence="1">
    <location>
        <begin position="232"/>
        <end position="249"/>
    </location>
</feature>
<protein>
    <recommendedName>
        <fullName evidence="4">EF-hand domain-containing protein</fullName>
    </recommendedName>
</protein>
<feature type="region of interest" description="Disordered" evidence="1">
    <location>
        <begin position="190"/>
        <end position="213"/>
    </location>
</feature>
<feature type="region of interest" description="Disordered" evidence="1">
    <location>
        <begin position="84"/>
        <end position="105"/>
    </location>
</feature>
<gene>
    <name evidence="2" type="ORF">BD324DRAFT_605359</name>
</gene>
<evidence type="ECO:0000256" key="1">
    <source>
        <dbReference type="SAM" id="MobiDB-lite"/>
    </source>
</evidence>
<keyword evidence="3" id="KW-1185">Reference proteome</keyword>
<dbReference type="InParanoid" id="A0A1Y1U7H9"/>
<comment type="caution">
    <text evidence="2">The sequence shown here is derived from an EMBL/GenBank/DDBJ whole genome shotgun (WGS) entry which is preliminary data.</text>
</comment>
<dbReference type="Proteomes" id="UP000193218">
    <property type="component" value="Unassembled WGS sequence"/>
</dbReference>
<name>A0A1Y1U7H9_9TREE</name>
<reference evidence="2 3" key="1">
    <citation type="submission" date="2017-03" db="EMBL/GenBank/DDBJ databases">
        <title>Widespread Adenine N6-methylation of Active Genes in Fungi.</title>
        <authorList>
            <consortium name="DOE Joint Genome Institute"/>
            <person name="Mondo S.J."/>
            <person name="Dannebaum R.O."/>
            <person name="Kuo R.C."/>
            <person name="Louie K.B."/>
            <person name="Bewick A.J."/>
            <person name="Labutti K."/>
            <person name="Haridas S."/>
            <person name="Kuo A."/>
            <person name="Salamov A."/>
            <person name="Ahrendt S.R."/>
            <person name="Lau R."/>
            <person name="Bowen B.P."/>
            <person name="Lipzen A."/>
            <person name="Sullivan W."/>
            <person name="Andreopoulos W.B."/>
            <person name="Clum A."/>
            <person name="Lindquist E."/>
            <person name="Daum C."/>
            <person name="Northen T.R."/>
            <person name="Ramamoorthy G."/>
            <person name="Schmitz R.J."/>
            <person name="Gryganskyi A."/>
            <person name="Culley D."/>
            <person name="Magnuson J."/>
            <person name="James T.Y."/>
            <person name="O'Malley M.A."/>
            <person name="Stajich J.E."/>
            <person name="Spatafora J.W."/>
            <person name="Visel A."/>
            <person name="Grigoriev I.V."/>
        </authorList>
    </citation>
    <scope>NUCLEOTIDE SEQUENCE [LARGE SCALE GENOMIC DNA]</scope>
    <source>
        <strain evidence="2 3">NRRL Y-17943</strain>
    </source>
</reference>
<organism evidence="2 3">
    <name type="scientific">Kockovaella imperatae</name>
    <dbReference type="NCBI Taxonomy" id="4999"/>
    <lineage>
        <taxon>Eukaryota</taxon>
        <taxon>Fungi</taxon>
        <taxon>Dikarya</taxon>
        <taxon>Basidiomycota</taxon>
        <taxon>Agaricomycotina</taxon>
        <taxon>Tremellomycetes</taxon>
        <taxon>Tremellales</taxon>
        <taxon>Cuniculitremaceae</taxon>
        <taxon>Kockovaella</taxon>
    </lineage>
</organism>
<dbReference type="STRING" id="4999.A0A1Y1U7H9"/>
<dbReference type="EMBL" id="NBSH01000016">
    <property type="protein sequence ID" value="ORX33991.1"/>
    <property type="molecule type" value="Genomic_DNA"/>
</dbReference>
<evidence type="ECO:0008006" key="4">
    <source>
        <dbReference type="Google" id="ProtNLM"/>
    </source>
</evidence>
<evidence type="ECO:0000313" key="3">
    <source>
        <dbReference type="Proteomes" id="UP000193218"/>
    </source>
</evidence>